<comment type="caution">
    <text evidence="1">The sequence shown here is derived from an EMBL/GenBank/DDBJ whole genome shotgun (WGS) entry which is preliminary data.</text>
</comment>
<evidence type="ECO:0000313" key="1">
    <source>
        <dbReference type="EMBL" id="MBP1937270.1"/>
    </source>
</evidence>
<keyword evidence="2" id="KW-1185">Reference proteome</keyword>
<evidence type="ECO:0000313" key="2">
    <source>
        <dbReference type="Proteomes" id="UP001519273"/>
    </source>
</evidence>
<dbReference type="Proteomes" id="UP001519273">
    <property type="component" value="Unassembled WGS sequence"/>
</dbReference>
<proteinExistence type="predicted"/>
<sequence length="51" mass="5733">MKFKAQNKQNQLIESITVHHLVIGVEALGIARKHECSVNVAGHIYVIFFIS</sequence>
<dbReference type="RefSeq" id="WP_209849562.1">
    <property type="nucleotide sequence ID" value="NZ_CBCRVE010000021.1"/>
</dbReference>
<gene>
    <name evidence="1" type="ORF">J2Z20_002163</name>
</gene>
<accession>A0ABS4H5A5</accession>
<protein>
    <submittedName>
        <fullName evidence="1">Uncharacterized protein</fullName>
    </submittedName>
</protein>
<name>A0ABS4H5A5_9BACL</name>
<dbReference type="EMBL" id="JAGGKP010000004">
    <property type="protein sequence ID" value="MBP1937270.1"/>
    <property type="molecule type" value="Genomic_DNA"/>
</dbReference>
<organism evidence="1 2">
    <name type="scientific">Paenibacillus sediminis</name>
    <dbReference type="NCBI Taxonomy" id="664909"/>
    <lineage>
        <taxon>Bacteria</taxon>
        <taxon>Bacillati</taxon>
        <taxon>Bacillota</taxon>
        <taxon>Bacilli</taxon>
        <taxon>Bacillales</taxon>
        <taxon>Paenibacillaceae</taxon>
        <taxon>Paenibacillus</taxon>
    </lineage>
</organism>
<reference evidence="1 2" key="1">
    <citation type="submission" date="2021-03" db="EMBL/GenBank/DDBJ databases">
        <title>Genomic Encyclopedia of Type Strains, Phase IV (KMG-IV): sequencing the most valuable type-strain genomes for metagenomic binning, comparative biology and taxonomic classification.</title>
        <authorList>
            <person name="Goeker M."/>
        </authorList>
    </citation>
    <scope>NUCLEOTIDE SEQUENCE [LARGE SCALE GENOMIC DNA]</scope>
    <source>
        <strain evidence="1 2">DSM 23491</strain>
    </source>
</reference>